<evidence type="ECO:0000313" key="5">
    <source>
        <dbReference type="EMBL" id="ASD25651.1"/>
    </source>
</evidence>
<dbReference type="RefSeq" id="WP_088409861.1">
    <property type="nucleotide sequence ID" value="NZ_CP021995.1"/>
</dbReference>
<dbReference type="CDD" id="cd00761">
    <property type="entry name" value="Glyco_tranf_GTA_type"/>
    <property type="match status" value="1"/>
</dbReference>
<dbReference type="AlphaFoldDB" id="A0A1Z3LU15"/>
<dbReference type="PANTHER" id="PTHR43179">
    <property type="entry name" value="RHAMNOSYLTRANSFERASE WBBL"/>
    <property type="match status" value="1"/>
</dbReference>
<evidence type="ECO:0000256" key="2">
    <source>
        <dbReference type="ARBA" id="ARBA00022676"/>
    </source>
</evidence>
<dbReference type="InterPro" id="IPR029044">
    <property type="entry name" value="Nucleotide-diphossugar_trans"/>
</dbReference>
<protein>
    <submittedName>
        <fullName evidence="5">Glycosyl transferase</fullName>
    </submittedName>
</protein>
<name>A0A1Z3LU15_BREDI</name>
<feature type="domain" description="Glycosyltransferase 2-like" evidence="4">
    <location>
        <begin position="20"/>
        <end position="187"/>
    </location>
</feature>
<dbReference type="GO" id="GO:0016757">
    <property type="term" value="F:glycosyltransferase activity"/>
    <property type="evidence" value="ECO:0007669"/>
    <property type="project" value="UniProtKB-KW"/>
</dbReference>
<gene>
    <name evidence="5" type="ORF">CD943_01340</name>
</gene>
<evidence type="ECO:0000259" key="4">
    <source>
        <dbReference type="Pfam" id="PF00535"/>
    </source>
</evidence>
<evidence type="ECO:0000256" key="3">
    <source>
        <dbReference type="ARBA" id="ARBA00022679"/>
    </source>
</evidence>
<reference evidence="5 6" key="2">
    <citation type="submission" date="2017-06" db="EMBL/GenBank/DDBJ databases">
        <authorList>
            <person name="Kim H.J."/>
            <person name="Triplett B.A."/>
        </authorList>
    </citation>
    <scope>NUCLEOTIDE SEQUENCE [LARGE SCALE GENOMIC DNA]</scope>
    <source>
        <strain evidence="5 6">BZC3</strain>
    </source>
</reference>
<evidence type="ECO:0000313" key="6">
    <source>
        <dbReference type="Proteomes" id="UP000197024"/>
    </source>
</evidence>
<comment type="similarity">
    <text evidence="1">Belongs to the glycosyltransferase 2 family.</text>
</comment>
<dbReference type="Proteomes" id="UP000197024">
    <property type="component" value="Chromosome"/>
</dbReference>
<organism evidence="5 6">
    <name type="scientific">Brevundimonas diminuta</name>
    <name type="common">Pseudomonas diminuta</name>
    <dbReference type="NCBI Taxonomy" id="293"/>
    <lineage>
        <taxon>Bacteria</taxon>
        <taxon>Pseudomonadati</taxon>
        <taxon>Pseudomonadota</taxon>
        <taxon>Alphaproteobacteria</taxon>
        <taxon>Caulobacterales</taxon>
        <taxon>Caulobacteraceae</taxon>
        <taxon>Brevundimonas</taxon>
    </lineage>
</organism>
<evidence type="ECO:0000256" key="1">
    <source>
        <dbReference type="ARBA" id="ARBA00006739"/>
    </source>
</evidence>
<reference evidence="5 6" key="1">
    <citation type="submission" date="2017-06" db="EMBL/GenBank/DDBJ databases">
        <title>Biodegradation of gentamicin by bacterial consortia AMQD4 in synthetic medium and raw gentamicin sewage.</title>
        <authorList>
            <person name="Chang H."/>
            <person name="Feng Y."/>
            <person name="Li Z."/>
            <person name="Xue J."/>
            <person name="Cheng D."/>
        </authorList>
    </citation>
    <scope>NUCLEOTIDE SEQUENCE [LARGE SCALE GENOMIC DNA]</scope>
    <source>
        <strain evidence="5 6">BZC3</strain>
    </source>
</reference>
<sequence>MSHALHHDSSAWTEAQPILSVLIPFLRDDPTDLLQRLDAEAQALAGQAELIVLDDGTKDAELTARLSALIDGMALPVRLISLNANQGRSEGRNRLAQAARGQTFLFLDSDMRPDHPGFLKTWVDLARDARPAVAFGGFSLLQAPQDARFAVHRHMAARSDCIPAAQRAEQPEKYVFTSNLLVRRDVFDTETFDSGFSGWGWEDVEWAMRVSRRFEVVHLDNPATHMGLDTVEALAAKYEQSAPNFARVAARHPDFVSAYPSYRVAKALKAVPGLKALRPLIKGAARAPVLPTGLRAFALRLYRAALYAEAI</sequence>
<keyword evidence="3 5" id="KW-0808">Transferase</keyword>
<dbReference type="EMBL" id="CP021995">
    <property type="protein sequence ID" value="ASD25651.1"/>
    <property type="molecule type" value="Genomic_DNA"/>
</dbReference>
<dbReference type="InterPro" id="IPR001173">
    <property type="entry name" value="Glyco_trans_2-like"/>
</dbReference>
<accession>A0A1Z3LU15</accession>
<dbReference type="PANTHER" id="PTHR43179:SF12">
    <property type="entry name" value="GALACTOFURANOSYLTRANSFERASE GLFT2"/>
    <property type="match status" value="1"/>
</dbReference>
<keyword evidence="2" id="KW-0328">Glycosyltransferase</keyword>
<dbReference type="Gene3D" id="3.90.550.10">
    <property type="entry name" value="Spore Coat Polysaccharide Biosynthesis Protein SpsA, Chain A"/>
    <property type="match status" value="1"/>
</dbReference>
<dbReference type="Pfam" id="PF00535">
    <property type="entry name" value="Glycos_transf_2"/>
    <property type="match status" value="1"/>
</dbReference>
<dbReference type="SUPFAM" id="SSF53448">
    <property type="entry name" value="Nucleotide-diphospho-sugar transferases"/>
    <property type="match status" value="1"/>
</dbReference>
<dbReference type="STRING" id="293.GCA_000988015_01296"/>
<proteinExistence type="inferred from homology"/>